<sequence>MSVHISVCLTEKCFVFQVLQRDIETHGKIVCSVVKLCERLVRSEPGSVRLKGHNDTAHAYKVARSLERRWHYLYLRSLEWQCHLETLAGKLRNN</sequence>
<accession>A0AAD8EH58</accession>
<dbReference type="Proteomes" id="UP001233999">
    <property type="component" value="Unassembled WGS sequence"/>
</dbReference>
<gene>
    <name evidence="1" type="ORF">L9F63_027956</name>
</gene>
<reference evidence="1" key="1">
    <citation type="journal article" date="2023" name="IScience">
        <title>Live-bearing cockroach genome reveals convergent evolutionary mechanisms linked to viviparity in insects and beyond.</title>
        <authorList>
            <person name="Fouks B."/>
            <person name="Harrison M.C."/>
            <person name="Mikhailova A.A."/>
            <person name="Marchal E."/>
            <person name="English S."/>
            <person name="Carruthers M."/>
            <person name="Jennings E.C."/>
            <person name="Chiamaka E.L."/>
            <person name="Frigard R.A."/>
            <person name="Pippel M."/>
            <person name="Attardo G.M."/>
            <person name="Benoit J.B."/>
            <person name="Bornberg-Bauer E."/>
            <person name="Tobe S.S."/>
        </authorList>
    </citation>
    <scope>NUCLEOTIDE SEQUENCE</scope>
    <source>
        <strain evidence="1">Stay&amp;Tobe</strain>
    </source>
</reference>
<keyword evidence="2" id="KW-1185">Reference proteome</keyword>
<reference evidence="1" key="2">
    <citation type="submission" date="2023-05" db="EMBL/GenBank/DDBJ databases">
        <authorList>
            <person name="Fouks B."/>
        </authorList>
    </citation>
    <scope>NUCLEOTIDE SEQUENCE</scope>
    <source>
        <strain evidence="1">Stay&amp;Tobe</strain>
        <tissue evidence="1">Testes</tissue>
    </source>
</reference>
<proteinExistence type="predicted"/>
<protein>
    <submittedName>
        <fullName evidence="1">Uncharacterized protein</fullName>
    </submittedName>
</protein>
<dbReference type="EMBL" id="JASPKZ010004838">
    <property type="protein sequence ID" value="KAJ9589784.1"/>
    <property type="molecule type" value="Genomic_DNA"/>
</dbReference>
<organism evidence="1 2">
    <name type="scientific">Diploptera punctata</name>
    <name type="common">Pacific beetle cockroach</name>
    <dbReference type="NCBI Taxonomy" id="6984"/>
    <lineage>
        <taxon>Eukaryota</taxon>
        <taxon>Metazoa</taxon>
        <taxon>Ecdysozoa</taxon>
        <taxon>Arthropoda</taxon>
        <taxon>Hexapoda</taxon>
        <taxon>Insecta</taxon>
        <taxon>Pterygota</taxon>
        <taxon>Neoptera</taxon>
        <taxon>Polyneoptera</taxon>
        <taxon>Dictyoptera</taxon>
        <taxon>Blattodea</taxon>
        <taxon>Blaberoidea</taxon>
        <taxon>Blaberidae</taxon>
        <taxon>Diplopterinae</taxon>
        <taxon>Diploptera</taxon>
    </lineage>
</organism>
<dbReference type="AlphaFoldDB" id="A0AAD8EH58"/>
<name>A0AAD8EH58_DIPPU</name>
<dbReference type="Gene3D" id="1.20.58.60">
    <property type="match status" value="1"/>
</dbReference>
<feature type="non-terminal residue" evidence="1">
    <location>
        <position position="94"/>
    </location>
</feature>
<evidence type="ECO:0000313" key="1">
    <source>
        <dbReference type="EMBL" id="KAJ9589784.1"/>
    </source>
</evidence>
<evidence type="ECO:0000313" key="2">
    <source>
        <dbReference type="Proteomes" id="UP001233999"/>
    </source>
</evidence>
<dbReference type="SUPFAM" id="SSF46966">
    <property type="entry name" value="Spectrin repeat"/>
    <property type="match status" value="1"/>
</dbReference>
<comment type="caution">
    <text evidence="1">The sequence shown here is derived from an EMBL/GenBank/DDBJ whole genome shotgun (WGS) entry which is preliminary data.</text>
</comment>